<evidence type="ECO:0000256" key="5">
    <source>
        <dbReference type="ARBA" id="ARBA00023163"/>
    </source>
</evidence>
<dbReference type="InterPro" id="IPR013324">
    <property type="entry name" value="RNA_pol_sigma_r3/r4-like"/>
</dbReference>
<dbReference type="Pfam" id="PF04542">
    <property type="entry name" value="Sigma70_r2"/>
    <property type="match status" value="1"/>
</dbReference>
<dbReference type="InterPro" id="IPR036388">
    <property type="entry name" value="WH-like_DNA-bd_sf"/>
</dbReference>
<dbReference type="SUPFAM" id="SSF88659">
    <property type="entry name" value="Sigma3 and sigma4 domains of RNA polymerase sigma factors"/>
    <property type="match status" value="1"/>
</dbReference>
<keyword evidence="2" id="KW-0805">Transcription regulation</keyword>
<protein>
    <submittedName>
        <fullName evidence="9">FIG006045: Sigma factor, ECF subfamily</fullName>
    </submittedName>
</protein>
<evidence type="ECO:0000313" key="9">
    <source>
        <dbReference type="EMBL" id="VFR91700.1"/>
    </source>
</evidence>
<feature type="domain" description="RNA polymerase sigma-70 region 2" evidence="7">
    <location>
        <begin position="36"/>
        <end position="99"/>
    </location>
</feature>
<dbReference type="GO" id="GO:0006352">
    <property type="term" value="P:DNA-templated transcription initiation"/>
    <property type="evidence" value="ECO:0007669"/>
    <property type="project" value="InterPro"/>
</dbReference>
<dbReference type="Gene3D" id="1.10.1740.10">
    <property type="match status" value="1"/>
</dbReference>
<evidence type="ECO:0000256" key="2">
    <source>
        <dbReference type="ARBA" id="ARBA00023015"/>
    </source>
</evidence>
<dbReference type="GO" id="GO:0016987">
    <property type="term" value="F:sigma factor activity"/>
    <property type="evidence" value="ECO:0007669"/>
    <property type="project" value="UniProtKB-KW"/>
</dbReference>
<dbReference type="Gene3D" id="1.10.10.10">
    <property type="entry name" value="Winged helix-like DNA-binding domain superfamily/Winged helix DNA-binding domain"/>
    <property type="match status" value="1"/>
</dbReference>
<dbReference type="EMBL" id="CAADIO010000027">
    <property type="protein sequence ID" value="VFR91700.1"/>
    <property type="molecule type" value="Genomic_DNA"/>
</dbReference>
<sequence>MDMSVPFHIELAAEAGFSTGVVKDGEPLAALRRHLEAHYGTLLRRLTAYLGAADLATECLHDAWLRLGDMTLPSCVDNLDAYVYQVARNAALDRLRGERHIKALSELDSEIALPDPRPGPEQRAETRSTLARLDHALQVLPFRHRCVLFDLRVEGRTRAQVAATYGLSLGRIDTVLRQTLDCCVSAMQEAHPPRQRALRQSYAQSEGGETALA</sequence>
<dbReference type="SUPFAM" id="SSF88946">
    <property type="entry name" value="Sigma2 domain of RNA polymerase sigma factors"/>
    <property type="match status" value="1"/>
</dbReference>
<evidence type="ECO:0000256" key="3">
    <source>
        <dbReference type="ARBA" id="ARBA00023082"/>
    </source>
</evidence>
<proteinExistence type="inferred from homology"/>
<dbReference type="InterPro" id="IPR007630">
    <property type="entry name" value="RNA_pol_sigma70_r4"/>
</dbReference>
<dbReference type="InterPro" id="IPR039425">
    <property type="entry name" value="RNA_pol_sigma-70-like"/>
</dbReference>
<gene>
    <name evidence="9" type="ORF">RAN3_4122</name>
</gene>
<feature type="region of interest" description="Disordered" evidence="6">
    <location>
        <begin position="193"/>
        <end position="213"/>
    </location>
</feature>
<keyword evidence="4" id="KW-0238">DNA-binding</keyword>
<evidence type="ECO:0000259" key="7">
    <source>
        <dbReference type="Pfam" id="PF04542"/>
    </source>
</evidence>
<dbReference type="PANTHER" id="PTHR43133:SF63">
    <property type="entry name" value="RNA POLYMERASE SIGMA FACTOR FECI-RELATED"/>
    <property type="match status" value="1"/>
</dbReference>
<organism evidence="9">
    <name type="scientific">plant metagenome</name>
    <dbReference type="NCBI Taxonomy" id="1297885"/>
    <lineage>
        <taxon>unclassified sequences</taxon>
        <taxon>metagenomes</taxon>
        <taxon>organismal metagenomes</taxon>
    </lineage>
</organism>
<evidence type="ECO:0000256" key="4">
    <source>
        <dbReference type="ARBA" id="ARBA00023125"/>
    </source>
</evidence>
<dbReference type="Pfam" id="PF04545">
    <property type="entry name" value="Sigma70_r4"/>
    <property type="match status" value="1"/>
</dbReference>
<dbReference type="NCBIfam" id="TIGR02937">
    <property type="entry name" value="sigma70-ECF"/>
    <property type="match status" value="1"/>
</dbReference>
<evidence type="ECO:0000256" key="1">
    <source>
        <dbReference type="ARBA" id="ARBA00010641"/>
    </source>
</evidence>
<dbReference type="InterPro" id="IPR013325">
    <property type="entry name" value="RNA_pol_sigma_r2"/>
</dbReference>
<reference evidence="9" key="1">
    <citation type="submission" date="2019-03" db="EMBL/GenBank/DDBJ databases">
        <authorList>
            <person name="Danneels B."/>
        </authorList>
    </citation>
    <scope>NUCLEOTIDE SEQUENCE</scope>
</reference>
<evidence type="ECO:0000256" key="6">
    <source>
        <dbReference type="SAM" id="MobiDB-lite"/>
    </source>
</evidence>
<accession>A0A484UXT0</accession>
<keyword evidence="3" id="KW-0731">Sigma factor</keyword>
<dbReference type="InterPro" id="IPR014284">
    <property type="entry name" value="RNA_pol_sigma-70_dom"/>
</dbReference>
<feature type="domain" description="RNA polymerase sigma-70 region 4" evidence="8">
    <location>
        <begin position="136"/>
        <end position="182"/>
    </location>
</feature>
<dbReference type="AlphaFoldDB" id="A0A484UXT0"/>
<dbReference type="InterPro" id="IPR007627">
    <property type="entry name" value="RNA_pol_sigma70_r2"/>
</dbReference>
<dbReference type="GO" id="GO:0003677">
    <property type="term" value="F:DNA binding"/>
    <property type="evidence" value="ECO:0007669"/>
    <property type="project" value="UniProtKB-KW"/>
</dbReference>
<evidence type="ECO:0000259" key="8">
    <source>
        <dbReference type="Pfam" id="PF04545"/>
    </source>
</evidence>
<name>A0A484UXT0_9ZZZZ</name>
<dbReference type="PANTHER" id="PTHR43133">
    <property type="entry name" value="RNA POLYMERASE ECF-TYPE SIGMA FACTO"/>
    <property type="match status" value="1"/>
</dbReference>
<comment type="similarity">
    <text evidence="1">Belongs to the sigma-70 factor family. ECF subfamily.</text>
</comment>
<keyword evidence="5" id="KW-0804">Transcription</keyword>